<gene>
    <name evidence="2" type="ORF">LY08_02404</name>
</gene>
<dbReference type="AlphaFoldDB" id="A0A327R6A0"/>
<dbReference type="Proteomes" id="UP000248703">
    <property type="component" value="Unassembled WGS sequence"/>
</dbReference>
<feature type="chain" id="PRO_5016279159" description="Adhesin domain-containing protein" evidence="1">
    <location>
        <begin position="19"/>
        <end position="207"/>
    </location>
</feature>
<evidence type="ECO:0000313" key="2">
    <source>
        <dbReference type="EMBL" id="RAJ12151.1"/>
    </source>
</evidence>
<evidence type="ECO:0000256" key="1">
    <source>
        <dbReference type="SAM" id="SignalP"/>
    </source>
</evidence>
<evidence type="ECO:0008006" key="4">
    <source>
        <dbReference type="Google" id="ProtNLM"/>
    </source>
</evidence>
<reference evidence="2 3" key="1">
    <citation type="submission" date="2018-06" db="EMBL/GenBank/DDBJ databases">
        <title>Genomic Encyclopedia of Archaeal and Bacterial Type Strains, Phase II (KMG-II): from individual species to whole genera.</title>
        <authorList>
            <person name="Goeker M."/>
        </authorList>
    </citation>
    <scope>NUCLEOTIDE SEQUENCE [LARGE SCALE GENOMIC DNA]</scope>
    <source>
        <strain evidence="2 3">DSM 24464</strain>
    </source>
</reference>
<protein>
    <recommendedName>
        <fullName evidence="4">Adhesin domain-containing protein</fullName>
    </recommendedName>
</protein>
<sequence>MKDLLIVLLFFISVSLCAQKTTEKSWSAKTINTLTIDGNNIFKIKVSNNDSNTISLKVKIEGEYAEQLVILDSLSEDKITISSSFQPLFIRDNDKLSAHKVLSVEYELTVPKHVNLNIKSDIASVQIAGHYPSVFIELNQGNCDLKQFIGNATINTIEGHITIETNNAKIEAFTKTGTKHIKQFKYANHQISCHTINGNIKVSKIEK</sequence>
<comment type="caution">
    <text evidence="2">The sequence shown here is derived from an EMBL/GenBank/DDBJ whole genome shotgun (WGS) entry which is preliminary data.</text>
</comment>
<dbReference type="EMBL" id="QLLO01000009">
    <property type="protein sequence ID" value="RAJ12151.1"/>
    <property type="molecule type" value="Genomic_DNA"/>
</dbReference>
<keyword evidence="1" id="KW-0732">Signal</keyword>
<evidence type="ECO:0000313" key="3">
    <source>
        <dbReference type="Proteomes" id="UP000248703"/>
    </source>
</evidence>
<keyword evidence="3" id="KW-1185">Reference proteome</keyword>
<accession>A0A327R6A0</accession>
<organism evidence="2 3">
    <name type="scientific">Olleya aquimaris</name>
    <dbReference type="NCBI Taxonomy" id="639310"/>
    <lineage>
        <taxon>Bacteria</taxon>
        <taxon>Pseudomonadati</taxon>
        <taxon>Bacteroidota</taxon>
        <taxon>Flavobacteriia</taxon>
        <taxon>Flavobacteriales</taxon>
        <taxon>Flavobacteriaceae</taxon>
    </lineage>
</organism>
<dbReference type="OrthoDB" id="1144071at2"/>
<dbReference type="RefSeq" id="WP_111660672.1">
    <property type="nucleotide sequence ID" value="NZ_QLLO01000009.1"/>
</dbReference>
<name>A0A327R6A0_9FLAO</name>
<proteinExistence type="predicted"/>
<feature type="signal peptide" evidence="1">
    <location>
        <begin position="1"/>
        <end position="18"/>
    </location>
</feature>